<evidence type="ECO:0000313" key="6">
    <source>
        <dbReference type="Proteomes" id="UP000198310"/>
    </source>
</evidence>
<evidence type="ECO:0000256" key="3">
    <source>
        <dbReference type="PROSITE-ProRule" id="PRU10038"/>
    </source>
</evidence>
<sequence length="309" mass="33549">MPSTQHLLLKQLLASATGTLTGKVPKLAAMRLGFEVLSLGQVMPWNVFLEDANVDGMAAEWVRPAAAQAERVLLYLHGGGYVLGSLNTHRGLVGALAQRCELATLAINYRKAPEYPFPAALEDALLAFRWLQKQGYAAHNIMVAGDSAGGGLAFALALALRDAQEALPAAVIGLSPWTDLALPPPVLRRVTHEESQVLEAFEIRGWGPLYAAETPLAHPLLSPVHADLHRLPPLLIQVSDAEVLSDDVVRFANKARAAGTPVTLQVFEGLVHWWHLFWRFVPEARLALDRVANFTHTIWAAQLASKQAA</sequence>
<dbReference type="RefSeq" id="WP_089332763.1">
    <property type="nucleotide sequence ID" value="NZ_FZNS01000004.1"/>
</dbReference>
<feature type="domain" description="Alpha/beta hydrolase fold-3" evidence="4">
    <location>
        <begin position="73"/>
        <end position="275"/>
    </location>
</feature>
<evidence type="ECO:0000259" key="4">
    <source>
        <dbReference type="Pfam" id="PF07859"/>
    </source>
</evidence>
<dbReference type="InterPro" id="IPR013094">
    <property type="entry name" value="AB_hydrolase_3"/>
</dbReference>
<dbReference type="PROSITE" id="PS01173">
    <property type="entry name" value="LIPASE_GDXG_HIS"/>
    <property type="match status" value="1"/>
</dbReference>
<dbReference type="InterPro" id="IPR033140">
    <property type="entry name" value="Lipase_GDXG_put_SER_AS"/>
</dbReference>
<dbReference type="Pfam" id="PF07859">
    <property type="entry name" value="Abhydrolase_3"/>
    <property type="match status" value="1"/>
</dbReference>
<dbReference type="GO" id="GO:0004806">
    <property type="term" value="F:triacylglycerol lipase activity"/>
    <property type="evidence" value="ECO:0007669"/>
    <property type="project" value="TreeGrafter"/>
</dbReference>
<reference evidence="6" key="1">
    <citation type="submission" date="2017-06" db="EMBL/GenBank/DDBJ databases">
        <authorList>
            <person name="Varghese N."/>
            <person name="Submissions S."/>
        </authorList>
    </citation>
    <scope>NUCLEOTIDE SEQUENCE [LARGE SCALE GENOMIC DNA]</scope>
    <source>
        <strain evidence="6">DSM 28041</strain>
    </source>
</reference>
<dbReference type="InterPro" id="IPR050300">
    <property type="entry name" value="GDXG_lipolytic_enzyme"/>
</dbReference>
<dbReference type="PANTHER" id="PTHR48081:SF30">
    <property type="entry name" value="ACETYL-HYDROLASE LIPR-RELATED"/>
    <property type="match status" value="1"/>
</dbReference>
<dbReference type="Gene3D" id="3.40.50.1820">
    <property type="entry name" value="alpha/beta hydrolase"/>
    <property type="match status" value="1"/>
</dbReference>
<keyword evidence="6" id="KW-1185">Reference proteome</keyword>
<dbReference type="EMBL" id="FZNS01000004">
    <property type="protein sequence ID" value="SNR61845.1"/>
    <property type="molecule type" value="Genomic_DNA"/>
</dbReference>
<accession>A0A238XS72</accession>
<organism evidence="5 6">
    <name type="scientific">Hymenobacter mucosus</name>
    <dbReference type="NCBI Taxonomy" id="1411120"/>
    <lineage>
        <taxon>Bacteria</taxon>
        <taxon>Pseudomonadati</taxon>
        <taxon>Bacteroidota</taxon>
        <taxon>Cytophagia</taxon>
        <taxon>Cytophagales</taxon>
        <taxon>Hymenobacteraceae</taxon>
        <taxon>Hymenobacter</taxon>
    </lineage>
</organism>
<proteinExistence type="inferred from homology"/>
<protein>
    <submittedName>
        <fullName evidence="5">Acetyl esterase/lipase</fullName>
    </submittedName>
</protein>
<evidence type="ECO:0000313" key="5">
    <source>
        <dbReference type="EMBL" id="SNR61845.1"/>
    </source>
</evidence>
<dbReference type="Proteomes" id="UP000198310">
    <property type="component" value="Unassembled WGS sequence"/>
</dbReference>
<feature type="active site" evidence="3">
    <location>
        <position position="147"/>
    </location>
</feature>
<dbReference type="SUPFAM" id="SSF53474">
    <property type="entry name" value="alpha/beta-Hydrolases"/>
    <property type="match status" value="1"/>
</dbReference>
<evidence type="ECO:0000256" key="2">
    <source>
        <dbReference type="ARBA" id="ARBA00022801"/>
    </source>
</evidence>
<comment type="similarity">
    <text evidence="1">Belongs to the 'GDXG' lipolytic enzyme family.</text>
</comment>
<keyword evidence="2" id="KW-0378">Hydrolase</keyword>
<dbReference type="PANTHER" id="PTHR48081">
    <property type="entry name" value="AB HYDROLASE SUPERFAMILY PROTEIN C4A8.06C"/>
    <property type="match status" value="1"/>
</dbReference>
<evidence type="ECO:0000256" key="1">
    <source>
        <dbReference type="ARBA" id="ARBA00010515"/>
    </source>
</evidence>
<dbReference type="AlphaFoldDB" id="A0A238XS72"/>
<gene>
    <name evidence="5" type="ORF">SAMN06269173_104360</name>
</gene>
<dbReference type="PROSITE" id="PS01174">
    <property type="entry name" value="LIPASE_GDXG_SER"/>
    <property type="match status" value="1"/>
</dbReference>
<dbReference type="InterPro" id="IPR002168">
    <property type="entry name" value="Lipase_GDXG_HIS_AS"/>
</dbReference>
<name>A0A238XS72_9BACT</name>
<dbReference type="InterPro" id="IPR029058">
    <property type="entry name" value="AB_hydrolase_fold"/>
</dbReference>